<evidence type="ECO:0000256" key="3">
    <source>
        <dbReference type="ARBA" id="ARBA00022833"/>
    </source>
</evidence>
<dbReference type="InterPro" id="IPR052113">
    <property type="entry name" value="FYVE-type_Zinc_Finger"/>
</dbReference>
<dbReference type="InterPro" id="IPR011011">
    <property type="entry name" value="Znf_FYVE_PHD"/>
</dbReference>
<accession>A0A7S4PNV2</accession>
<keyword evidence="2 4" id="KW-0863">Zinc-finger</keyword>
<reference evidence="6" key="1">
    <citation type="submission" date="2021-01" db="EMBL/GenBank/DDBJ databases">
        <authorList>
            <person name="Corre E."/>
            <person name="Pelletier E."/>
            <person name="Niang G."/>
            <person name="Scheremetjew M."/>
            <person name="Finn R."/>
            <person name="Kale V."/>
            <person name="Holt S."/>
            <person name="Cochrane G."/>
            <person name="Meng A."/>
            <person name="Brown T."/>
            <person name="Cohen L."/>
        </authorList>
    </citation>
    <scope>NUCLEOTIDE SEQUENCE</scope>
    <source>
        <strain evidence="6">SoJaBio B1-5/56/2</strain>
    </source>
</reference>
<dbReference type="GO" id="GO:0008270">
    <property type="term" value="F:zinc ion binding"/>
    <property type="evidence" value="ECO:0007669"/>
    <property type="project" value="UniProtKB-KW"/>
</dbReference>
<evidence type="ECO:0000259" key="5">
    <source>
        <dbReference type="PROSITE" id="PS50178"/>
    </source>
</evidence>
<dbReference type="AlphaFoldDB" id="A0A7S4PNV2"/>
<dbReference type="Pfam" id="PF01363">
    <property type="entry name" value="FYVE"/>
    <property type="match status" value="1"/>
</dbReference>
<dbReference type="InterPro" id="IPR000306">
    <property type="entry name" value="Znf_FYVE"/>
</dbReference>
<dbReference type="InterPro" id="IPR017455">
    <property type="entry name" value="Znf_FYVE-rel"/>
</dbReference>
<dbReference type="PANTHER" id="PTHR39490:SF8">
    <property type="entry name" value="ZINC FINGER FYVE DOMAIN-CONTAINING PROTEIN 21"/>
    <property type="match status" value="1"/>
</dbReference>
<dbReference type="InterPro" id="IPR013083">
    <property type="entry name" value="Znf_RING/FYVE/PHD"/>
</dbReference>
<evidence type="ECO:0000256" key="2">
    <source>
        <dbReference type="ARBA" id="ARBA00022771"/>
    </source>
</evidence>
<protein>
    <recommendedName>
        <fullName evidence="5">FYVE-type domain-containing protein</fullName>
    </recommendedName>
</protein>
<dbReference type="PROSITE" id="PS50178">
    <property type="entry name" value="ZF_FYVE"/>
    <property type="match status" value="1"/>
</dbReference>
<proteinExistence type="predicted"/>
<dbReference type="PANTHER" id="PTHR39490">
    <property type="entry name" value="ARRESTIN DOMAIN-CONTAINING PROTEIN D"/>
    <property type="match status" value="1"/>
</dbReference>
<keyword evidence="3" id="KW-0862">Zinc</keyword>
<dbReference type="SMART" id="SM00064">
    <property type="entry name" value="FYVE"/>
    <property type="match status" value="1"/>
</dbReference>
<evidence type="ECO:0000313" key="6">
    <source>
        <dbReference type="EMBL" id="CAE2341189.1"/>
    </source>
</evidence>
<name>A0A7S4PNV2_9EUKA</name>
<feature type="domain" description="FYVE-type" evidence="5">
    <location>
        <begin position="22"/>
        <end position="83"/>
    </location>
</feature>
<dbReference type="Gene3D" id="3.30.40.10">
    <property type="entry name" value="Zinc/RING finger domain, C3HC4 (zinc finger)"/>
    <property type="match status" value="1"/>
</dbReference>
<keyword evidence="1" id="KW-0479">Metal-binding</keyword>
<evidence type="ECO:0000256" key="4">
    <source>
        <dbReference type="PROSITE-ProRule" id="PRU00091"/>
    </source>
</evidence>
<dbReference type="SUPFAM" id="SSF57903">
    <property type="entry name" value="FYVE/PHD zinc finger"/>
    <property type="match status" value="1"/>
</dbReference>
<dbReference type="EMBL" id="HBKR01040325">
    <property type="protein sequence ID" value="CAE2341189.1"/>
    <property type="molecule type" value="Transcribed_RNA"/>
</dbReference>
<sequence>MTDKRQRDVQNLQTRGLKWVPDPEENNCSKCAAEFGFVTRRHHCRVCGHIFCDNCCKNYNSFPETLHHHDRVRVCSDCYMRGGKPPDQTPQVTVKTYTVVGYTNCANHQKVADILAVLVGKYPTLLRGEIVGADTKEEYEAWLVEKTAKIGIQHTTSPICFLGTEDDGDYLGGADDFIAYLSERFPYDVSNKKDGGCHVM</sequence>
<evidence type="ECO:0000256" key="1">
    <source>
        <dbReference type="ARBA" id="ARBA00022723"/>
    </source>
</evidence>
<gene>
    <name evidence="6" type="ORF">NAES01612_LOCUS26288</name>
</gene>
<organism evidence="6">
    <name type="scientific">Paramoeba aestuarina</name>
    <dbReference type="NCBI Taxonomy" id="180227"/>
    <lineage>
        <taxon>Eukaryota</taxon>
        <taxon>Amoebozoa</taxon>
        <taxon>Discosea</taxon>
        <taxon>Flabellinia</taxon>
        <taxon>Dactylopodida</taxon>
        <taxon>Paramoebidae</taxon>
        <taxon>Paramoeba</taxon>
    </lineage>
</organism>